<keyword evidence="10" id="KW-1185">Reference proteome</keyword>
<evidence type="ECO:0000256" key="3">
    <source>
        <dbReference type="ARBA" id="ARBA00022475"/>
    </source>
</evidence>
<evidence type="ECO:0000313" key="9">
    <source>
        <dbReference type="EMBL" id="NMH17047.1"/>
    </source>
</evidence>
<keyword evidence="6 8" id="KW-1133">Transmembrane helix</keyword>
<feature type="transmembrane region" description="Helical" evidence="8">
    <location>
        <begin position="137"/>
        <end position="158"/>
    </location>
</feature>
<gene>
    <name evidence="9" type="primary">mreD</name>
    <name evidence="9" type="ORF">GV368_08045</name>
</gene>
<comment type="caution">
    <text evidence="9">The sequence shown here is derived from an EMBL/GenBank/DDBJ whole genome shotgun (WGS) entry which is preliminary data.</text>
</comment>
<feature type="transmembrane region" description="Helical" evidence="8">
    <location>
        <begin position="100"/>
        <end position="125"/>
    </location>
</feature>
<evidence type="ECO:0000256" key="5">
    <source>
        <dbReference type="ARBA" id="ARBA00022960"/>
    </source>
</evidence>
<evidence type="ECO:0000256" key="4">
    <source>
        <dbReference type="ARBA" id="ARBA00022692"/>
    </source>
</evidence>
<evidence type="ECO:0000256" key="1">
    <source>
        <dbReference type="ARBA" id="ARBA00004651"/>
    </source>
</evidence>
<dbReference type="InterPro" id="IPR026034">
    <property type="entry name" value="MreD_proteobac"/>
</dbReference>
<evidence type="ECO:0000256" key="2">
    <source>
        <dbReference type="ARBA" id="ARBA00007776"/>
    </source>
</evidence>
<keyword evidence="7 8" id="KW-0472">Membrane</keyword>
<dbReference type="Proteomes" id="UP000669605">
    <property type="component" value="Unassembled WGS sequence"/>
</dbReference>
<dbReference type="NCBIfam" id="TIGR03426">
    <property type="entry name" value="shape_MreD"/>
    <property type="match status" value="1"/>
</dbReference>
<keyword evidence="5" id="KW-0133">Cell shape</keyword>
<reference evidence="9 10" key="1">
    <citation type="journal article" date="2020" name="Curr. Microbiol.">
        <title>Tepidiphilus baoligensis sp. nov., a Novel Bacterium of the Family Hydrogenophilaceae Isolated from an Oil Reservoir.</title>
        <authorList>
            <person name="Zhang X."/>
            <person name="Wang G."/>
            <person name="Ma X."/>
            <person name="Yu J."/>
            <person name="You J."/>
            <person name="Xue Y."/>
            <person name="Ma Y."/>
        </authorList>
    </citation>
    <scope>NUCLEOTIDE SEQUENCE [LARGE SCALE GENOMIC DNA]</scope>
    <source>
        <strain evidence="9 10">B18-69</strain>
    </source>
</reference>
<proteinExistence type="inferred from homology"/>
<comment type="similarity">
    <text evidence="2">Belongs to the MreD family.</text>
</comment>
<sequence>MHESSRTTRVLQPPRLRFILSTLALAFFWDLIPKGGGGFWPEMTMAVLTFWALRDPQRVGVGAAFTLGVMLDVGRGAALGQEALAFVWVVYLAQRRAARILWFGAWGQALLLLPLWSLALALQAAVRLVAGGDWPGWGYFGSAVTLVLLWPILSHGLLWPQWRAARAGGSASLS</sequence>
<dbReference type="Pfam" id="PF04093">
    <property type="entry name" value="MreD"/>
    <property type="match status" value="1"/>
</dbReference>
<keyword evidence="3" id="KW-1003">Cell membrane</keyword>
<dbReference type="RefSeq" id="WP_142803905.1">
    <property type="nucleotide sequence ID" value="NZ_JAAAUB010000010.1"/>
</dbReference>
<dbReference type="PANTHER" id="PTHR37484">
    <property type="entry name" value="ROD SHAPE-DETERMINING PROTEIN MRED"/>
    <property type="match status" value="1"/>
</dbReference>
<dbReference type="PANTHER" id="PTHR37484:SF1">
    <property type="entry name" value="ROD SHAPE-DETERMINING PROTEIN MRED"/>
    <property type="match status" value="1"/>
</dbReference>
<organism evidence="9 10">
    <name type="scientific">Tepidiphilus baoligensis</name>
    <dbReference type="NCBI Taxonomy" id="2698687"/>
    <lineage>
        <taxon>Bacteria</taxon>
        <taxon>Pseudomonadati</taxon>
        <taxon>Pseudomonadota</taxon>
        <taxon>Hydrogenophilia</taxon>
        <taxon>Hydrogenophilales</taxon>
        <taxon>Hydrogenophilaceae</taxon>
        <taxon>Tepidiphilus</taxon>
    </lineage>
</organism>
<evidence type="ECO:0000256" key="8">
    <source>
        <dbReference type="SAM" id="Phobius"/>
    </source>
</evidence>
<dbReference type="InterPro" id="IPR007227">
    <property type="entry name" value="Cell_shape_determining_MreD"/>
</dbReference>
<comment type="subcellular location">
    <subcellularLocation>
        <location evidence="1">Cell membrane</location>
        <topology evidence="1">Multi-pass membrane protein</topology>
    </subcellularLocation>
</comment>
<evidence type="ECO:0000313" key="10">
    <source>
        <dbReference type="Proteomes" id="UP000669605"/>
    </source>
</evidence>
<name>A0ABX1QM75_9PROT</name>
<keyword evidence="4 8" id="KW-0812">Transmembrane</keyword>
<dbReference type="EMBL" id="JAAAUB010000010">
    <property type="protein sequence ID" value="NMH17047.1"/>
    <property type="molecule type" value="Genomic_DNA"/>
</dbReference>
<accession>A0ABX1QM75</accession>
<dbReference type="PIRSF" id="PIRSF018472">
    <property type="entry name" value="MreD_proteobac"/>
    <property type="match status" value="1"/>
</dbReference>
<evidence type="ECO:0000256" key="6">
    <source>
        <dbReference type="ARBA" id="ARBA00022989"/>
    </source>
</evidence>
<evidence type="ECO:0000256" key="7">
    <source>
        <dbReference type="ARBA" id="ARBA00023136"/>
    </source>
</evidence>
<protein>
    <submittedName>
        <fullName evidence="9">Rod shape-determining protein MreD</fullName>
    </submittedName>
</protein>